<dbReference type="EMBL" id="CADEAL010000359">
    <property type="protein sequence ID" value="CAB1419041.1"/>
    <property type="molecule type" value="Genomic_DNA"/>
</dbReference>
<evidence type="ECO:0000313" key="2">
    <source>
        <dbReference type="Proteomes" id="UP001153269"/>
    </source>
</evidence>
<name>A0A9N7YAV4_PLEPL</name>
<proteinExistence type="predicted"/>
<accession>A0A9N7YAV4</accession>
<organism evidence="1 2">
    <name type="scientific">Pleuronectes platessa</name>
    <name type="common">European plaice</name>
    <dbReference type="NCBI Taxonomy" id="8262"/>
    <lineage>
        <taxon>Eukaryota</taxon>
        <taxon>Metazoa</taxon>
        <taxon>Chordata</taxon>
        <taxon>Craniata</taxon>
        <taxon>Vertebrata</taxon>
        <taxon>Euteleostomi</taxon>
        <taxon>Actinopterygii</taxon>
        <taxon>Neopterygii</taxon>
        <taxon>Teleostei</taxon>
        <taxon>Neoteleostei</taxon>
        <taxon>Acanthomorphata</taxon>
        <taxon>Carangaria</taxon>
        <taxon>Pleuronectiformes</taxon>
        <taxon>Pleuronectoidei</taxon>
        <taxon>Pleuronectidae</taxon>
        <taxon>Pleuronectes</taxon>
    </lineage>
</organism>
<keyword evidence="2" id="KW-1185">Reference proteome</keyword>
<evidence type="ECO:0000313" key="1">
    <source>
        <dbReference type="EMBL" id="CAB1419041.1"/>
    </source>
</evidence>
<gene>
    <name evidence="1" type="ORF">PLEPLA_LOCUS6869</name>
</gene>
<dbReference type="AlphaFoldDB" id="A0A9N7YAV4"/>
<sequence>MSYYPKRVTLRYLTLSPPSPPHPRFPSHPPFRLSLSRFPSAASPFRAVDVNGTSLSRCALMHPHAHHVSIPATLSLLLCFPPSFLQTAGYETSAFSSLDQIILRLSQHATQTHANAPRLFSHGGSTSSRPVAYLACPHCGLAGLQTLCLRRVSGAY</sequence>
<comment type="caution">
    <text evidence="1">The sequence shown here is derived from an EMBL/GenBank/DDBJ whole genome shotgun (WGS) entry which is preliminary data.</text>
</comment>
<dbReference type="Proteomes" id="UP001153269">
    <property type="component" value="Unassembled WGS sequence"/>
</dbReference>
<protein>
    <submittedName>
        <fullName evidence="1">Uncharacterized protein</fullName>
    </submittedName>
</protein>
<reference evidence="1" key="1">
    <citation type="submission" date="2020-03" db="EMBL/GenBank/DDBJ databases">
        <authorList>
            <person name="Weist P."/>
        </authorList>
    </citation>
    <scope>NUCLEOTIDE SEQUENCE</scope>
</reference>